<proteinExistence type="predicted"/>
<evidence type="ECO:0000313" key="1">
    <source>
        <dbReference type="EMBL" id="KER29587.1"/>
    </source>
</evidence>
<name>A0A074ZUR2_OPIVI</name>
<dbReference type="GeneID" id="20317978"/>
<dbReference type="CTD" id="20317978"/>
<gene>
    <name evidence="1" type="ORF">T265_03791</name>
</gene>
<dbReference type="EMBL" id="KL596675">
    <property type="protein sequence ID" value="KER29587.1"/>
    <property type="molecule type" value="Genomic_DNA"/>
</dbReference>
<organism evidence="1 2">
    <name type="scientific">Opisthorchis viverrini</name>
    <name type="common">Southeast Asian liver fluke</name>
    <dbReference type="NCBI Taxonomy" id="6198"/>
    <lineage>
        <taxon>Eukaryota</taxon>
        <taxon>Metazoa</taxon>
        <taxon>Spiralia</taxon>
        <taxon>Lophotrochozoa</taxon>
        <taxon>Platyhelminthes</taxon>
        <taxon>Trematoda</taxon>
        <taxon>Digenea</taxon>
        <taxon>Opisthorchiida</taxon>
        <taxon>Opisthorchiata</taxon>
        <taxon>Opisthorchiidae</taxon>
        <taxon>Opisthorchis</taxon>
    </lineage>
</organism>
<sequence length="174" mass="19460">MKMHNSEFLAQVPRQALESKAQSGVPQPNPLSSPWPTGKYHSPVLPFTHRLSLTLPPIERRSVINPSDNPLAIDRCLNRHPKNKLNQIDLQMSVFLENSPIWVQCLSGLDPSKQTSVCCTVFLASLRSMQVDAVSGVCVSYPHAPRQPAVLRLRRTSFIKICYGCFGQQEGRLI</sequence>
<protein>
    <submittedName>
        <fullName evidence="1">Uncharacterized protein</fullName>
    </submittedName>
</protein>
<dbReference type="KEGG" id="ovi:T265_03791"/>
<keyword evidence="2" id="KW-1185">Reference proteome</keyword>
<dbReference type="RefSeq" id="XP_009166626.1">
    <property type="nucleotide sequence ID" value="XM_009168362.1"/>
</dbReference>
<dbReference type="Proteomes" id="UP000054324">
    <property type="component" value="Unassembled WGS sequence"/>
</dbReference>
<dbReference type="AlphaFoldDB" id="A0A074ZUR2"/>
<evidence type="ECO:0000313" key="2">
    <source>
        <dbReference type="Proteomes" id="UP000054324"/>
    </source>
</evidence>
<reference evidence="1 2" key="1">
    <citation type="submission" date="2013-11" db="EMBL/GenBank/DDBJ databases">
        <title>Opisthorchis viverrini - life in the bile duct.</title>
        <authorList>
            <person name="Young N.D."/>
            <person name="Nagarajan N."/>
            <person name="Lin S.J."/>
            <person name="Korhonen P.K."/>
            <person name="Jex A.R."/>
            <person name="Hall R.S."/>
            <person name="Safavi-Hemami H."/>
            <person name="Kaewkong W."/>
            <person name="Bertrand D."/>
            <person name="Gao S."/>
            <person name="Seet Q."/>
            <person name="Wongkham S."/>
            <person name="Teh B.T."/>
            <person name="Wongkham C."/>
            <person name="Intapan P.M."/>
            <person name="Maleewong W."/>
            <person name="Yang X."/>
            <person name="Hu M."/>
            <person name="Wang Z."/>
            <person name="Hofmann A."/>
            <person name="Sternberg P.W."/>
            <person name="Tan P."/>
            <person name="Wang J."/>
            <person name="Gasser R.B."/>
        </authorList>
    </citation>
    <scope>NUCLEOTIDE SEQUENCE [LARGE SCALE GENOMIC DNA]</scope>
</reference>
<accession>A0A074ZUR2</accession>